<feature type="transmembrane region" description="Helical" evidence="2">
    <location>
        <begin position="44"/>
        <end position="63"/>
    </location>
</feature>
<dbReference type="InterPro" id="IPR036195">
    <property type="entry name" value="AbfB_ABD_sf"/>
</dbReference>
<feature type="region of interest" description="Disordered" evidence="1">
    <location>
        <begin position="1"/>
        <end position="26"/>
    </location>
</feature>
<evidence type="ECO:0000256" key="2">
    <source>
        <dbReference type="SAM" id="Phobius"/>
    </source>
</evidence>
<keyword evidence="5" id="KW-1185">Reference proteome</keyword>
<dbReference type="CDD" id="cd23399">
    <property type="entry name" value="beta-trefoil_ABD_ABFB"/>
    <property type="match status" value="1"/>
</dbReference>
<dbReference type="EMBL" id="BOQP01000003">
    <property type="protein sequence ID" value="GIM67212.1"/>
    <property type="molecule type" value="Genomic_DNA"/>
</dbReference>
<dbReference type="SUPFAM" id="SSF110221">
    <property type="entry name" value="AbfB domain"/>
    <property type="match status" value="1"/>
</dbReference>
<evidence type="ECO:0000313" key="4">
    <source>
        <dbReference type="EMBL" id="GIM67212.1"/>
    </source>
</evidence>
<evidence type="ECO:0000313" key="5">
    <source>
        <dbReference type="Proteomes" id="UP000680865"/>
    </source>
</evidence>
<feature type="compositionally biased region" description="Low complexity" evidence="1">
    <location>
        <begin position="84"/>
        <end position="95"/>
    </location>
</feature>
<keyword evidence="2" id="KW-0812">Transmembrane</keyword>
<keyword evidence="2" id="KW-0472">Membrane</keyword>
<proteinExistence type="predicted"/>
<accession>A0A919S817</accession>
<sequence length="275" mass="29852">MSSEDRDNWVPPTQHFPPMPPPNDMATMMLPRVPRRQPQNRARVALIGAGLLILFAAGGIALAPDNDPSQAQFVTMAPIPLDPSPTTTEATDPAPTYQPPRRGTQPAPPATEKVSSKTPTSPAAAAPTTSAPATVGPKLVAGTTIGLAPADAPGSRLRHWDFQARISTLTTASPAQDRADSRYIVRRGAADPRCFSFESDNYRGRFLRHRDYKLYLDQVDGTALFAADATFCPVNRQNDTFTLRSQNYPDRSIARRGDLLYLTRAATTFTVQPAL</sequence>
<dbReference type="GO" id="GO:0046373">
    <property type="term" value="P:L-arabinose metabolic process"/>
    <property type="evidence" value="ECO:0007669"/>
    <property type="project" value="InterPro"/>
</dbReference>
<feature type="region of interest" description="Disordered" evidence="1">
    <location>
        <begin position="77"/>
        <end position="136"/>
    </location>
</feature>
<protein>
    <recommendedName>
        <fullName evidence="3">Alpha-L-arabinofuranosidase B arabinose-binding domain-containing protein</fullName>
    </recommendedName>
</protein>
<feature type="compositionally biased region" description="Pro residues" evidence="1">
    <location>
        <begin position="14"/>
        <end position="23"/>
    </location>
</feature>
<feature type="compositionally biased region" description="Low complexity" evidence="1">
    <location>
        <begin position="116"/>
        <end position="134"/>
    </location>
</feature>
<organism evidence="4 5">
    <name type="scientific">Winogradskya consettensis</name>
    <dbReference type="NCBI Taxonomy" id="113560"/>
    <lineage>
        <taxon>Bacteria</taxon>
        <taxon>Bacillati</taxon>
        <taxon>Actinomycetota</taxon>
        <taxon>Actinomycetes</taxon>
        <taxon>Micromonosporales</taxon>
        <taxon>Micromonosporaceae</taxon>
        <taxon>Winogradskya</taxon>
    </lineage>
</organism>
<evidence type="ECO:0000256" key="1">
    <source>
        <dbReference type="SAM" id="MobiDB-lite"/>
    </source>
</evidence>
<feature type="domain" description="Alpha-L-arabinofuranosidase B arabinose-binding" evidence="3">
    <location>
        <begin position="153"/>
        <end position="266"/>
    </location>
</feature>
<dbReference type="InterPro" id="IPR007934">
    <property type="entry name" value="AbfB_ABD"/>
</dbReference>
<comment type="caution">
    <text evidence="4">The sequence shown here is derived from an EMBL/GenBank/DDBJ whole genome shotgun (WGS) entry which is preliminary data.</text>
</comment>
<dbReference type="AlphaFoldDB" id="A0A919S817"/>
<keyword evidence="2" id="KW-1133">Transmembrane helix</keyword>
<reference evidence="4" key="1">
    <citation type="submission" date="2021-03" db="EMBL/GenBank/DDBJ databases">
        <title>Whole genome shotgun sequence of Actinoplanes consettensis NBRC 14913.</title>
        <authorList>
            <person name="Komaki H."/>
            <person name="Tamura T."/>
        </authorList>
    </citation>
    <scope>NUCLEOTIDE SEQUENCE</scope>
    <source>
        <strain evidence="4">NBRC 14913</strain>
    </source>
</reference>
<evidence type="ECO:0000259" key="3">
    <source>
        <dbReference type="Pfam" id="PF05270"/>
    </source>
</evidence>
<dbReference type="Proteomes" id="UP000680865">
    <property type="component" value="Unassembled WGS sequence"/>
</dbReference>
<dbReference type="Gene3D" id="2.80.10.50">
    <property type="match status" value="1"/>
</dbReference>
<dbReference type="GO" id="GO:0046556">
    <property type="term" value="F:alpha-L-arabinofuranosidase activity"/>
    <property type="evidence" value="ECO:0007669"/>
    <property type="project" value="InterPro"/>
</dbReference>
<dbReference type="Pfam" id="PF05270">
    <property type="entry name" value="AbfB"/>
    <property type="match status" value="1"/>
</dbReference>
<gene>
    <name evidence="4" type="ORF">Aco04nite_05260</name>
</gene>
<name>A0A919S817_9ACTN</name>